<evidence type="ECO:0000313" key="1">
    <source>
        <dbReference type="EMBL" id="MFC6080942.1"/>
    </source>
</evidence>
<evidence type="ECO:0000313" key="2">
    <source>
        <dbReference type="Proteomes" id="UP001596137"/>
    </source>
</evidence>
<dbReference type="RefSeq" id="WP_380748260.1">
    <property type="nucleotide sequence ID" value="NZ_JBHSRF010000007.1"/>
</dbReference>
<comment type="caution">
    <text evidence="1">The sequence shown here is derived from an EMBL/GenBank/DDBJ whole genome shotgun (WGS) entry which is preliminary data.</text>
</comment>
<dbReference type="Proteomes" id="UP001596137">
    <property type="component" value="Unassembled WGS sequence"/>
</dbReference>
<keyword evidence="2" id="KW-1185">Reference proteome</keyword>
<sequence length="78" mass="9240">MDEPRPPVVWIPTYRHGAGLIAWLSHDGEWWAHLVWVKTNPKARYKEPDFVRFEACLPATMIIPRTGYDYSRVPRYKV</sequence>
<organism evidence="1 2">
    <name type="scientific">Sphaerisporangium aureirubrum</name>
    <dbReference type="NCBI Taxonomy" id="1544736"/>
    <lineage>
        <taxon>Bacteria</taxon>
        <taxon>Bacillati</taxon>
        <taxon>Actinomycetota</taxon>
        <taxon>Actinomycetes</taxon>
        <taxon>Streptosporangiales</taxon>
        <taxon>Streptosporangiaceae</taxon>
        <taxon>Sphaerisporangium</taxon>
    </lineage>
</organism>
<dbReference type="EMBL" id="JBHSRF010000007">
    <property type="protein sequence ID" value="MFC6080942.1"/>
    <property type="molecule type" value="Genomic_DNA"/>
</dbReference>
<reference evidence="2" key="1">
    <citation type="journal article" date="2019" name="Int. J. Syst. Evol. Microbiol.">
        <title>The Global Catalogue of Microorganisms (GCM) 10K type strain sequencing project: providing services to taxonomists for standard genome sequencing and annotation.</title>
        <authorList>
            <consortium name="The Broad Institute Genomics Platform"/>
            <consortium name="The Broad Institute Genome Sequencing Center for Infectious Disease"/>
            <person name="Wu L."/>
            <person name="Ma J."/>
        </authorList>
    </citation>
    <scope>NUCLEOTIDE SEQUENCE [LARGE SCALE GENOMIC DNA]</scope>
    <source>
        <strain evidence="2">JCM 30346</strain>
    </source>
</reference>
<accession>A0ABW1NDS8</accession>
<name>A0ABW1NDS8_9ACTN</name>
<proteinExistence type="predicted"/>
<protein>
    <submittedName>
        <fullName evidence="1">Uncharacterized protein</fullName>
    </submittedName>
</protein>
<gene>
    <name evidence="1" type="ORF">ACFP1K_07200</name>
</gene>